<dbReference type="InterPro" id="IPR015797">
    <property type="entry name" value="NUDIX_hydrolase-like_dom_sf"/>
</dbReference>
<dbReference type="Gene3D" id="3.90.79.10">
    <property type="entry name" value="Nucleoside Triphosphate Pyrophosphohydrolase"/>
    <property type="match status" value="1"/>
</dbReference>
<dbReference type="InterPro" id="IPR020084">
    <property type="entry name" value="NUDIX_hydrolase_CS"/>
</dbReference>
<keyword evidence="1 2" id="KW-0378">Hydrolase</keyword>
<dbReference type="PANTHER" id="PTHR21340">
    <property type="entry name" value="DIADENOSINE 5,5-P1,P4-TETRAPHOSPHATE PYROPHOSPHOHYDROLASE MUTT"/>
    <property type="match status" value="1"/>
</dbReference>
<reference evidence="5" key="1">
    <citation type="submission" date="2017-09" db="EMBL/GenBank/DDBJ databases">
        <title>Depth-based differentiation of microbial function through sediment-hosted aquifers and enrichment of novel symbionts in the deep terrestrial subsurface.</title>
        <authorList>
            <person name="Probst A.J."/>
            <person name="Ladd B."/>
            <person name="Jarett J.K."/>
            <person name="Geller-Mcgrath D.E."/>
            <person name="Sieber C.M.K."/>
            <person name="Emerson J.B."/>
            <person name="Anantharaman K."/>
            <person name="Thomas B.C."/>
            <person name="Malmstrom R."/>
            <person name="Stieglmeier M."/>
            <person name="Klingl A."/>
            <person name="Woyke T."/>
            <person name="Ryan C.M."/>
            <person name="Banfield J.F."/>
        </authorList>
    </citation>
    <scope>NUCLEOTIDE SEQUENCE [LARGE SCALE GENOMIC DNA]</scope>
</reference>
<dbReference type="GO" id="GO:0004081">
    <property type="term" value="F:bis(5'-nucleosyl)-tetraphosphatase (asymmetrical) activity"/>
    <property type="evidence" value="ECO:0007669"/>
    <property type="project" value="TreeGrafter"/>
</dbReference>
<accession>A0A2M7U3K2</accession>
<dbReference type="SUPFAM" id="SSF55811">
    <property type="entry name" value="Nudix"/>
    <property type="match status" value="1"/>
</dbReference>
<organism evidence="4 5">
    <name type="scientific">Candidatus Roizmanbacteria bacterium CG_4_10_14_0_2_um_filter_36_9</name>
    <dbReference type="NCBI Taxonomy" id="1974823"/>
    <lineage>
        <taxon>Bacteria</taxon>
        <taxon>Candidatus Roizmaniibacteriota</taxon>
    </lineage>
</organism>
<dbReference type="PROSITE" id="PS00893">
    <property type="entry name" value="NUDIX_BOX"/>
    <property type="match status" value="1"/>
</dbReference>
<name>A0A2M7U3K2_9BACT</name>
<sequence>MSIKTKNSHSAGGVVLNSDKMILVVNQNGDSWSLPKGHIELGEDEMAAARREIYEESGIDNLDFVGQVGEYRR</sequence>
<dbReference type="PRINTS" id="PR00502">
    <property type="entry name" value="NUDIXFAMILY"/>
</dbReference>
<evidence type="ECO:0000313" key="5">
    <source>
        <dbReference type="Proteomes" id="UP000230027"/>
    </source>
</evidence>
<feature type="non-terminal residue" evidence="4">
    <location>
        <position position="73"/>
    </location>
</feature>
<protein>
    <submittedName>
        <fullName evidence="4">ADP-ribose pyrophosphatase</fullName>
    </submittedName>
</protein>
<dbReference type="InterPro" id="IPR020476">
    <property type="entry name" value="Nudix_hydrolase"/>
</dbReference>
<dbReference type="AlphaFoldDB" id="A0A2M7U3K2"/>
<evidence type="ECO:0000259" key="3">
    <source>
        <dbReference type="PROSITE" id="PS51462"/>
    </source>
</evidence>
<dbReference type="GO" id="GO:0006167">
    <property type="term" value="P:AMP biosynthetic process"/>
    <property type="evidence" value="ECO:0007669"/>
    <property type="project" value="TreeGrafter"/>
</dbReference>
<dbReference type="InterPro" id="IPR000086">
    <property type="entry name" value="NUDIX_hydrolase_dom"/>
</dbReference>
<proteinExistence type="inferred from homology"/>
<dbReference type="PANTHER" id="PTHR21340:SF0">
    <property type="entry name" value="BIS(5'-NUCLEOSYL)-TETRAPHOSPHATASE [ASYMMETRICAL]"/>
    <property type="match status" value="1"/>
</dbReference>
<evidence type="ECO:0000313" key="4">
    <source>
        <dbReference type="EMBL" id="PIZ65042.1"/>
    </source>
</evidence>
<feature type="domain" description="Nudix hydrolase" evidence="3">
    <location>
        <begin position="6"/>
        <end position="73"/>
    </location>
</feature>
<dbReference type="EMBL" id="PFOD01000063">
    <property type="protein sequence ID" value="PIZ65042.1"/>
    <property type="molecule type" value="Genomic_DNA"/>
</dbReference>
<dbReference type="PROSITE" id="PS51462">
    <property type="entry name" value="NUDIX"/>
    <property type="match status" value="1"/>
</dbReference>
<evidence type="ECO:0000256" key="2">
    <source>
        <dbReference type="RuleBase" id="RU003476"/>
    </source>
</evidence>
<gene>
    <name evidence="4" type="ORF">COY14_03150</name>
</gene>
<dbReference type="Proteomes" id="UP000230027">
    <property type="component" value="Unassembled WGS sequence"/>
</dbReference>
<comment type="similarity">
    <text evidence="2">Belongs to the Nudix hydrolase family.</text>
</comment>
<comment type="caution">
    <text evidence="4">The sequence shown here is derived from an EMBL/GenBank/DDBJ whole genome shotgun (WGS) entry which is preliminary data.</text>
</comment>
<dbReference type="GO" id="GO:0006754">
    <property type="term" value="P:ATP biosynthetic process"/>
    <property type="evidence" value="ECO:0007669"/>
    <property type="project" value="TreeGrafter"/>
</dbReference>
<evidence type="ECO:0000256" key="1">
    <source>
        <dbReference type="ARBA" id="ARBA00022801"/>
    </source>
</evidence>
<dbReference type="InterPro" id="IPR051325">
    <property type="entry name" value="Nudix_hydrolase_domain"/>
</dbReference>
<dbReference type="Pfam" id="PF00293">
    <property type="entry name" value="NUDIX"/>
    <property type="match status" value="1"/>
</dbReference>